<dbReference type="InterPro" id="IPR001387">
    <property type="entry name" value="Cro/C1-type_HTH"/>
</dbReference>
<dbReference type="Pfam" id="PF13443">
    <property type="entry name" value="HTH_26"/>
    <property type="match status" value="1"/>
</dbReference>
<dbReference type="GO" id="GO:0003700">
    <property type="term" value="F:DNA-binding transcription factor activity"/>
    <property type="evidence" value="ECO:0007669"/>
    <property type="project" value="TreeGrafter"/>
</dbReference>
<reference evidence="3" key="2">
    <citation type="journal article" date="2021" name="PeerJ">
        <title>Extensive microbial diversity within the chicken gut microbiome revealed by metagenomics and culture.</title>
        <authorList>
            <person name="Gilroy R."/>
            <person name="Ravi A."/>
            <person name="Getino M."/>
            <person name="Pursley I."/>
            <person name="Horton D.L."/>
            <person name="Alikhan N.F."/>
            <person name="Baker D."/>
            <person name="Gharbi K."/>
            <person name="Hall N."/>
            <person name="Watson M."/>
            <person name="Adriaenssens E.M."/>
            <person name="Foster-Nyarko E."/>
            <person name="Jarju S."/>
            <person name="Secka A."/>
            <person name="Antonio M."/>
            <person name="Oren A."/>
            <person name="Chaudhuri R.R."/>
            <person name="La Ragione R."/>
            <person name="Hildebrand F."/>
            <person name="Pallen M.J."/>
        </authorList>
    </citation>
    <scope>NUCLEOTIDE SEQUENCE</scope>
    <source>
        <strain evidence="3">ChiSjej3B21-11622</strain>
    </source>
</reference>
<organism evidence="3 4">
    <name type="scientific">Candidatus Limivivens merdigallinarum</name>
    <dbReference type="NCBI Taxonomy" id="2840859"/>
    <lineage>
        <taxon>Bacteria</taxon>
        <taxon>Bacillati</taxon>
        <taxon>Bacillota</taxon>
        <taxon>Clostridia</taxon>
        <taxon>Lachnospirales</taxon>
        <taxon>Lachnospiraceae</taxon>
        <taxon>Lachnospiraceae incertae sedis</taxon>
        <taxon>Candidatus Limivivens</taxon>
    </lineage>
</organism>
<feature type="domain" description="HTH cro/C1-type" evidence="2">
    <location>
        <begin position="7"/>
        <end position="61"/>
    </location>
</feature>
<dbReference type="AlphaFoldDB" id="A0A9D1D1L4"/>
<evidence type="ECO:0000259" key="2">
    <source>
        <dbReference type="PROSITE" id="PS50943"/>
    </source>
</evidence>
<evidence type="ECO:0000256" key="1">
    <source>
        <dbReference type="ARBA" id="ARBA00023125"/>
    </source>
</evidence>
<comment type="caution">
    <text evidence="3">The sequence shown here is derived from an EMBL/GenBank/DDBJ whole genome shotgun (WGS) entry which is preliminary data.</text>
</comment>
<dbReference type="EMBL" id="DVFT01000208">
    <property type="protein sequence ID" value="HIQ97701.1"/>
    <property type="molecule type" value="Genomic_DNA"/>
</dbReference>
<dbReference type="InterPro" id="IPR050807">
    <property type="entry name" value="TransReg_Diox_bact_type"/>
</dbReference>
<gene>
    <name evidence="3" type="ORF">IAB26_14220</name>
</gene>
<dbReference type="SMART" id="SM00530">
    <property type="entry name" value="HTH_XRE"/>
    <property type="match status" value="1"/>
</dbReference>
<dbReference type="CDD" id="cd00093">
    <property type="entry name" value="HTH_XRE"/>
    <property type="match status" value="1"/>
</dbReference>
<dbReference type="Gene3D" id="1.10.260.40">
    <property type="entry name" value="lambda repressor-like DNA-binding domains"/>
    <property type="match status" value="1"/>
</dbReference>
<dbReference type="Proteomes" id="UP000886886">
    <property type="component" value="Unassembled WGS sequence"/>
</dbReference>
<name>A0A9D1D1L4_9FIRM</name>
<protein>
    <submittedName>
        <fullName evidence="3">Helix-turn-helix transcriptional regulator</fullName>
    </submittedName>
</protein>
<dbReference type="PROSITE" id="PS50943">
    <property type="entry name" value="HTH_CROC1"/>
    <property type="match status" value="1"/>
</dbReference>
<dbReference type="PANTHER" id="PTHR46797:SF1">
    <property type="entry name" value="METHYLPHOSPHONATE SYNTHASE"/>
    <property type="match status" value="1"/>
</dbReference>
<dbReference type="PANTHER" id="PTHR46797">
    <property type="entry name" value="HTH-TYPE TRANSCRIPTIONAL REGULATOR"/>
    <property type="match status" value="1"/>
</dbReference>
<dbReference type="SUPFAM" id="SSF47413">
    <property type="entry name" value="lambda repressor-like DNA-binding domains"/>
    <property type="match status" value="1"/>
</dbReference>
<evidence type="ECO:0000313" key="4">
    <source>
        <dbReference type="Proteomes" id="UP000886886"/>
    </source>
</evidence>
<dbReference type="GO" id="GO:0003677">
    <property type="term" value="F:DNA binding"/>
    <property type="evidence" value="ECO:0007669"/>
    <property type="project" value="UniProtKB-KW"/>
</dbReference>
<keyword evidence="1" id="KW-0238">DNA-binding</keyword>
<evidence type="ECO:0000313" key="3">
    <source>
        <dbReference type="EMBL" id="HIQ97701.1"/>
    </source>
</evidence>
<dbReference type="GO" id="GO:0005829">
    <property type="term" value="C:cytosol"/>
    <property type="evidence" value="ECO:0007669"/>
    <property type="project" value="TreeGrafter"/>
</dbReference>
<proteinExistence type="predicted"/>
<reference evidence="3" key="1">
    <citation type="submission" date="2020-10" db="EMBL/GenBank/DDBJ databases">
        <authorList>
            <person name="Gilroy R."/>
        </authorList>
    </citation>
    <scope>NUCLEOTIDE SEQUENCE</scope>
    <source>
        <strain evidence="3">ChiSjej3B21-11622</strain>
    </source>
</reference>
<dbReference type="InterPro" id="IPR010982">
    <property type="entry name" value="Lambda_DNA-bd_dom_sf"/>
</dbReference>
<sequence>MEVVARLRNLLQERGWSEYRLAKEAGLSQTTITNLFKRNNLPTLPTLEAICRAFDMTLAQFFMEDDFVELTPAQKDLLKKWNALHPEQKRIIQKLLNAIYEENQGTPS</sequence>
<accession>A0A9D1D1L4</accession>